<evidence type="ECO:0000313" key="1">
    <source>
        <dbReference type="EMBL" id="KAI8422706.1"/>
    </source>
</evidence>
<keyword evidence="2" id="KW-1185">Reference proteome</keyword>
<sequence length="485" mass="54587">MRHYLGLLKQTESKIVRYFSDKMASKHRIAVCQMTSVADKAFNLETVSQIISNAAKENVKMIFFPEACDYICDNKKDVVKFAEPIIGGSTVNSYRELAVKHNVWLSMGGLHEKNEEDPSKIFNTHIIINDKGDIVQQYRKLHLFDVEIPARGVRLKESDSASAGKHIVAPVETPVGKIGMAICYDMRFPELSTALAVLRAQILTFPSAFTHATGEAHWHTLLRARAIENQCFVIAAAQVGQHNAKRRSFGSALCVDPWGVVLADCGDEAGYKVAELDLARLEQVRENMPVFQHRRKDVYSLYTLSLRTSSELEKPQTAPPEPIAAPTVGPTHRFGHVQVPDTCVFYKTELTYAFVNLRCVTPGHVLVAPRRCAPRNEELTDEEAVDFFAAVRTVQRLMEKVHDTRSCTVTIQDGQDAGQTVKHLHCHIMPRKKGDFIQNDLIYLELAKHDQFNSSHPAKPPRTLQEMEAEAETLRKELHKMMESS</sequence>
<dbReference type="EMBL" id="CM046110">
    <property type="protein sequence ID" value="KAI8422706.1"/>
    <property type="molecule type" value="Genomic_DNA"/>
</dbReference>
<proteinExistence type="predicted"/>
<accession>A0ACC0JEX4</accession>
<reference evidence="1 2" key="1">
    <citation type="journal article" date="2022" name="Genome Biol. Evol.">
        <title>The Spruce Budworm Genome: Reconstructing the Evolutionary History of Antifreeze Proteins.</title>
        <authorList>
            <person name="Beliveau C."/>
            <person name="Gagne P."/>
            <person name="Picq S."/>
            <person name="Vernygora O."/>
            <person name="Keeling C.I."/>
            <person name="Pinkney K."/>
            <person name="Doucet D."/>
            <person name="Wen F."/>
            <person name="Johnston J.S."/>
            <person name="Maaroufi H."/>
            <person name="Boyle B."/>
            <person name="Laroche J."/>
            <person name="Dewar K."/>
            <person name="Juretic N."/>
            <person name="Blackburn G."/>
            <person name="Nisole A."/>
            <person name="Brunet B."/>
            <person name="Brandao M."/>
            <person name="Lumley L."/>
            <person name="Duan J."/>
            <person name="Quan G."/>
            <person name="Lucarotti C.J."/>
            <person name="Roe A.D."/>
            <person name="Sperling F.A.H."/>
            <person name="Levesque R.C."/>
            <person name="Cusson M."/>
        </authorList>
    </citation>
    <scope>NUCLEOTIDE SEQUENCE [LARGE SCALE GENOMIC DNA]</scope>
    <source>
        <strain evidence="1">Glfc:IPQL:Cfum</strain>
    </source>
</reference>
<protein>
    <submittedName>
        <fullName evidence="1">Uncharacterized protein</fullName>
    </submittedName>
</protein>
<organism evidence="1 2">
    <name type="scientific">Choristoneura fumiferana</name>
    <name type="common">Spruce budworm moth</name>
    <name type="synonym">Archips fumiferana</name>
    <dbReference type="NCBI Taxonomy" id="7141"/>
    <lineage>
        <taxon>Eukaryota</taxon>
        <taxon>Metazoa</taxon>
        <taxon>Ecdysozoa</taxon>
        <taxon>Arthropoda</taxon>
        <taxon>Hexapoda</taxon>
        <taxon>Insecta</taxon>
        <taxon>Pterygota</taxon>
        <taxon>Neoptera</taxon>
        <taxon>Endopterygota</taxon>
        <taxon>Lepidoptera</taxon>
        <taxon>Glossata</taxon>
        <taxon>Ditrysia</taxon>
        <taxon>Tortricoidea</taxon>
        <taxon>Tortricidae</taxon>
        <taxon>Tortricinae</taxon>
        <taxon>Choristoneura</taxon>
    </lineage>
</organism>
<comment type="caution">
    <text evidence="1">The sequence shown here is derived from an EMBL/GenBank/DDBJ whole genome shotgun (WGS) entry which is preliminary data.</text>
</comment>
<gene>
    <name evidence="1" type="ORF">MSG28_006474</name>
</gene>
<dbReference type="Proteomes" id="UP001064048">
    <property type="component" value="Chromosome 10"/>
</dbReference>
<name>A0ACC0JEX4_CHOFU</name>
<evidence type="ECO:0000313" key="2">
    <source>
        <dbReference type="Proteomes" id="UP001064048"/>
    </source>
</evidence>